<reference evidence="1" key="1">
    <citation type="submission" date="2018-02" db="EMBL/GenBank/DDBJ databases">
        <title>The genomes of Aspergillus section Nigri reveals drivers in fungal speciation.</title>
        <authorList>
            <consortium name="DOE Joint Genome Institute"/>
            <person name="Vesth T.C."/>
            <person name="Nybo J."/>
            <person name="Theobald S."/>
            <person name="Brandl J."/>
            <person name="Frisvad J.C."/>
            <person name="Nielsen K.F."/>
            <person name="Lyhne E.K."/>
            <person name="Kogle M.E."/>
            <person name="Kuo A."/>
            <person name="Riley R."/>
            <person name="Clum A."/>
            <person name="Nolan M."/>
            <person name="Lipzen A."/>
            <person name="Salamov A."/>
            <person name="Henrissat B."/>
            <person name="Wiebenga A."/>
            <person name="De vries R.P."/>
            <person name="Grigoriev I.V."/>
            <person name="Mortensen U.H."/>
            <person name="Andersen M.R."/>
            <person name="Baker S.E."/>
        </authorList>
    </citation>
    <scope>NUCLEOTIDE SEQUENCE</scope>
    <source>
        <strain evidence="1">CBS 115574</strain>
    </source>
</reference>
<proteinExistence type="predicted"/>
<evidence type="ECO:0000313" key="2">
    <source>
        <dbReference type="Proteomes" id="UP000249748"/>
    </source>
</evidence>
<name>A0ACD1HXR6_9EURO</name>
<keyword evidence="2" id="KW-1185">Reference proteome</keyword>
<sequence length="54" mass="6466">MTSGKEILRRREEEEGKRKENQKRKKKGVDLRKIKREKTKQLTRCGELLLLLVS</sequence>
<dbReference type="EMBL" id="KZ824608">
    <property type="protein sequence ID" value="RAK82860.1"/>
    <property type="molecule type" value="Genomic_DNA"/>
</dbReference>
<evidence type="ECO:0000313" key="1">
    <source>
        <dbReference type="EMBL" id="RAK82860.1"/>
    </source>
</evidence>
<accession>A0ACD1HXR6</accession>
<organism evidence="1 2">
    <name type="scientific">Aspergillus costaricaensis CBS 115574</name>
    <dbReference type="NCBI Taxonomy" id="1448317"/>
    <lineage>
        <taxon>Eukaryota</taxon>
        <taxon>Fungi</taxon>
        <taxon>Dikarya</taxon>
        <taxon>Ascomycota</taxon>
        <taxon>Pezizomycotina</taxon>
        <taxon>Eurotiomycetes</taxon>
        <taxon>Eurotiomycetidae</taxon>
        <taxon>Eurotiales</taxon>
        <taxon>Aspergillaceae</taxon>
        <taxon>Aspergillus</taxon>
        <taxon>Aspergillus subgen. Circumdati</taxon>
    </lineage>
</organism>
<gene>
    <name evidence="1" type="ORF">BO79DRAFT_280122</name>
</gene>
<protein>
    <submittedName>
        <fullName evidence="1">Uncharacterized protein</fullName>
    </submittedName>
</protein>
<dbReference type="Proteomes" id="UP000249748">
    <property type="component" value="Unassembled WGS sequence"/>
</dbReference>